<comment type="subcellular location">
    <subcellularLocation>
        <location evidence="1">Periplasm</location>
    </subcellularLocation>
</comment>
<feature type="domain" description="Solute-binding protein family 3/N-terminal" evidence="8">
    <location>
        <begin position="21"/>
        <end position="248"/>
    </location>
</feature>
<proteinExistence type="inferred from homology"/>
<dbReference type="Gene3D" id="3.40.190.10">
    <property type="entry name" value="Periplasmic binding protein-like II"/>
    <property type="match status" value="2"/>
</dbReference>
<dbReference type="InterPro" id="IPR001638">
    <property type="entry name" value="Solute-binding_3/MltF_N"/>
</dbReference>
<evidence type="ECO:0000256" key="2">
    <source>
        <dbReference type="ARBA" id="ARBA00010333"/>
    </source>
</evidence>
<dbReference type="SUPFAM" id="SSF53850">
    <property type="entry name" value="Periplasmic binding protein-like II"/>
    <property type="match status" value="1"/>
</dbReference>
<comment type="caution">
    <text evidence="9">The sequence shown here is derived from an EMBL/GenBank/DDBJ whole genome shotgun (WGS) entry which is preliminary data.</text>
</comment>
<dbReference type="PROSITE" id="PS01039">
    <property type="entry name" value="SBP_BACTERIAL_3"/>
    <property type="match status" value="1"/>
</dbReference>
<dbReference type="PANTHER" id="PTHR35936:SF17">
    <property type="entry name" value="ARGININE-BINDING EXTRACELLULAR PROTEIN ARTP"/>
    <property type="match status" value="1"/>
</dbReference>
<organism evidence="9 10">
    <name type="scientific">Paralimibaculum aggregatum</name>
    <dbReference type="NCBI Taxonomy" id="3036245"/>
    <lineage>
        <taxon>Bacteria</taxon>
        <taxon>Pseudomonadati</taxon>
        <taxon>Pseudomonadota</taxon>
        <taxon>Alphaproteobacteria</taxon>
        <taxon>Rhodobacterales</taxon>
        <taxon>Paracoccaceae</taxon>
        <taxon>Paralimibaculum</taxon>
    </lineage>
</organism>
<comment type="similarity">
    <text evidence="2 6">Belongs to the bacterial solute-binding protein 3 family.</text>
</comment>
<dbReference type="Proteomes" id="UP001239909">
    <property type="component" value="Unassembled WGS sequence"/>
</dbReference>
<name>A0ABQ6LQG4_9RHOB</name>
<dbReference type="NCBIfam" id="TIGR01096">
    <property type="entry name" value="3A0103s03R"/>
    <property type="match status" value="1"/>
</dbReference>
<evidence type="ECO:0000256" key="1">
    <source>
        <dbReference type="ARBA" id="ARBA00004418"/>
    </source>
</evidence>
<reference evidence="9 10" key="1">
    <citation type="submission" date="2023-04" db="EMBL/GenBank/DDBJ databases">
        <title>Marinoamorphus aggregata gen. nov., sp. Nov., isolate from tissue of brittle star Ophioplocus japonicus.</title>
        <authorList>
            <person name="Kawano K."/>
            <person name="Sawayama S."/>
            <person name="Nakagawa S."/>
        </authorList>
    </citation>
    <scope>NUCLEOTIDE SEQUENCE [LARGE SCALE GENOMIC DNA]</scope>
    <source>
        <strain evidence="9 10">NKW23</strain>
    </source>
</reference>
<keyword evidence="4 7" id="KW-0732">Signal</keyword>
<evidence type="ECO:0000256" key="5">
    <source>
        <dbReference type="ARBA" id="ARBA00022764"/>
    </source>
</evidence>
<feature type="chain" id="PRO_5046181878" evidence="7">
    <location>
        <begin position="20"/>
        <end position="252"/>
    </location>
</feature>
<evidence type="ECO:0000256" key="6">
    <source>
        <dbReference type="RuleBase" id="RU003744"/>
    </source>
</evidence>
<protein>
    <submittedName>
        <fullName evidence="9">ABC transporter substrate-binding protein</fullName>
    </submittedName>
</protein>
<gene>
    <name evidence="9" type="ORF">LNKW23_25310</name>
</gene>
<evidence type="ECO:0000256" key="4">
    <source>
        <dbReference type="ARBA" id="ARBA00022729"/>
    </source>
</evidence>
<dbReference type="SMART" id="SM00062">
    <property type="entry name" value="PBPb"/>
    <property type="match status" value="1"/>
</dbReference>
<keyword evidence="5" id="KW-0574">Periplasm</keyword>
<dbReference type="Pfam" id="PF00497">
    <property type="entry name" value="SBP_bac_3"/>
    <property type="match status" value="1"/>
</dbReference>
<sequence length="252" mass="26879">MTRLLAAALVALAAGHAAAADLRICVEGAYPPFSEVTPDGNLVGFDIDIAEALCSEMGKSCEMVQTEWDGIIPALLERKCDAIVASMSITPDRQKVIDFTKKYYNTPAKFAAKEGAGYEATAEGMAGKTVGVQRGTIHHDFMEGEFPEAELKLYGTQDEAYLDLQSGRVDAIMADSVVIAEGFLKTEAGAGFAFFGPGFSVPEYHGEGVGIGLRKDDDDLEAAFNAAIDAIRGNGTYEAIQGKYFDFDIYGG</sequence>
<keyword evidence="10" id="KW-1185">Reference proteome</keyword>
<evidence type="ECO:0000313" key="10">
    <source>
        <dbReference type="Proteomes" id="UP001239909"/>
    </source>
</evidence>
<dbReference type="RefSeq" id="WP_285672115.1">
    <property type="nucleotide sequence ID" value="NZ_BSYI01000018.1"/>
</dbReference>
<dbReference type="InterPro" id="IPR018313">
    <property type="entry name" value="SBP_3_CS"/>
</dbReference>
<feature type="signal peptide" evidence="7">
    <location>
        <begin position="1"/>
        <end position="19"/>
    </location>
</feature>
<evidence type="ECO:0000259" key="8">
    <source>
        <dbReference type="SMART" id="SM00062"/>
    </source>
</evidence>
<evidence type="ECO:0000256" key="7">
    <source>
        <dbReference type="SAM" id="SignalP"/>
    </source>
</evidence>
<dbReference type="PANTHER" id="PTHR35936">
    <property type="entry name" value="MEMBRANE-BOUND LYTIC MUREIN TRANSGLYCOSYLASE F"/>
    <property type="match status" value="1"/>
</dbReference>
<dbReference type="EMBL" id="BSYI01000018">
    <property type="protein sequence ID" value="GMG83318.1"/>
    <property type="molecule type" value="Genomic_DNA"/>
</dbReference>
<dbReference type="InterPro" id="IPR005768">
    <property type="entry name" value="Lys_Arg_Orn-bd"/>
</dbReference>
<accession>A0ABQ6LQG4</accession>
<evidence type="ECO:0000256" key="3">
    <source>
        <dbReference type="ARBA" id="ARBA00022448"/>
    </source>
</evidence>
<keyword evidence="3" id="KW-0813">Transport</keyword>
<evidence type="ECO:0000313" key="9">
    <source>
        <dbReference type="EMBL" id="GMG83318.1"/>
    </source>
</evidence>